<proteinExistence type="predicted"/>
<sequence>MPDKRSILLLALSIAVFGVITTEIAVIGLLPQLEVQLNVTPTQVGFLVSIYAIVVAVTGPFITLMLSGYNKKYILLSILLVFIISNLIYAITDVFYLMLMFRIFPGLVHAVFFAVALVVAASSVPEEKSASASANAKVFAGVAVGMVLGMPMSSFVEENLSLSAAFYFGASICTLAFIGIFVFMPSMPVTKNVTFISQLNVLRKGKLWLSMTTVSLIFSAMFSSFSYIADYLTKVTHLDNNLVSAILILFGCCGLIGNFAFSRSLQKSVLKTTFVYPMLLIFIYVQVWLLGFSLIAMCVLIIFWGGLHSEGLVVSQTWLMQEADEAPEFANSLYIAFSNLGITIGAMTGGWFLSQFGVSAVMWSSILFAFMALLTIYMKSAIYQNRIVY</sequence>
<dbReference type="InterPro" id="IPR050189">
    <property type="entry name" value="MFS_Efflux_Transporters"/>
</dbReference>
<dbReference type="Pfam" id="PF07690">
    <property type="entry name" value="MFS_1"/>
    <property type="match status" value="1"/>
</dbReference>
<feature type="transmembrane region" description="Helical" evidence="6">
    <location>
        <begin position="7"/>
        <end position="30"/>
    </location>
</feature>
<dbReference type="PANTHER" id="PTHR43124:SF3">
    <property type="entry name" value="CHLORAMPHENICOL EFFLUX PUMP RV0191"/>
    <property type="match status" value="1"/>
</dbReference>
<organism evidence="8">
    <name type="scientific">Xenorhabdus szentirmaii</name>
    <dbReference type="NCBI Taxonomy" id="290112"/>
    <lineage>
        <taxon>Bacteria</taxon>
        <taxon>Pseudomonadati</taxon>
        <taxon>Pseudomonadota</taxon>
        <taxon>Gammaproteobacteria</taxon>
        <taxon>Enterobacterales</taxon>
        <taxon>Morganellaceae</taxon>
        <taxon>Xenorhabdus</taxon>
    </lineage>
</organism>
<dbReference type="GO" id="GO:0005886">
    <property type="term" value="C:plasma membrane"/>
    <property type="evidence" value="ECO:0007669"/>
    <property type="project" value="UniProtKB-SubCell"/>
</dbReference>
<accession>A0AAW3YU10</accession>
<dbReference type="InterPro" id="IPR036259">
    <property type="entry name" value="MFS_trans_sf"/>
</dbReference>
<dbReference type="CDD" id="cd17324">
    <property type="entry name" value="MFS_NepI_like"/>
    <property type="match status" value="1"/>
</dbReference>
<feature type="transmembrane region" description="Helical" evidence="6">
    <location>
        <begin position="241"/>
        <end position="261"/>
    </location>
</feature>
<comment type="caution">
    <text evidence="8">The sequence shown here is derived from an EMBL/GenBank/DDBJ whole genome shotgun (WGS) entry which is preliminary data.</text>
</comment>
<evidence type="ECO:0000256" key="2">
    <source>
        <dbReference type="ARBA" id="ARBA00022475"/>
    </source>
</evidence>
<dbReference type="Gene3D" id="1.20.1250.20">
    <property type="entry name" value="MFS general substrate transporter like domains"/>
    <property type="match status" value="1"/>
</dbReference>
<evidence type="ECO:0000259" key="7">
    <source>
        <dbReference type="PROSITE" id="PS50850"/>
    </source>
</evidence>
<comment type="subcellular location">
    <subcellularLocation>
        <location evidence="1">Cell membrane</location>
        <topology evidence="1">Multi-pass membrane protein</topology>
    </subcellularLocation>
</comment>
<dbReference type="PANTHER" id="PTHR43124">
    <property type="entry name" value="PURINE EFFLUX PUMP PBUE"/>
    <property type="match status" value="1"/>
</dbReference>
<keyword evidence="5 6" id="KW-0472">Membrane</keyword>
<feature type="transmembrane region" description="Helical" evidence="6">
    <location>
        <begin position="73"/>
        <end position="91"/>
    </location>
</feature>
<feature type="transmembrane region" description="Helical" evidence="6">
    <location>
        <begin position="42"/>
        <end position="66"/>
    </location>
</feature>
<dbReference type="SUPFAM" id="SSF103473">
    <property type="entry name" value="MFS general substrate transporter"/>
    <property type="match status" value="1"/>
</dbReference>
<keyword evidence="2" id="KW-1003">Cell membrane</keyword>
<evidence type="ECO:0000256" key="5">
    <source>
        <dbReference type="ARBA" id="ARBA00023136"/>
    </source>
</evidence>
<dbReference type="RefSeq" id="WP_323868847.1">
    <property type="nucleotide sequence ID" value="NZ_JACXBF010000193.1"/>
</dbReference>
<dbReference type="EMBL" id="JACXBF010000193">
    <property type="protein sequence ID" value="MBD2800529.1"/>
    <property type="molecule type" value="Genomic_DNA"/>
</dbReference>
<feature type="transmembrane region" description="Helical" evidence="6">
    <location>
        <begin position="360"/>
        <end position="378"/>
    </location>
</feature>
<evidence type="ECO:0000256" key="1">
    <source>
        <dbReference type="ARBA" id="ARBA00004651"/>
    </source>
</evidence>
<dbReference type="InterPro" id="IPR020846">
    <property type="entry name" value="MFS_dom"/>
</dbReference>
<evidence type="ECO:0000313" key="8">
    <source>
        <dbReference type="EMBL" id="MBD2800529.1"/>
    </source>
</evidence>
<feature type="transmembrane region" description="Helical" evidence="6">
    <location>
        <begin position="207"/>
        <end position="229"/>
    </location>
</feature>
<evidence type="ECO:0000256" key="3">
    <source>
        <dbReference type="ARBA" id="ARBA00022692"/>
    </source>
</evidence>
<feature type="transmembrane region" description="Helical" evidence="6">
    <location>
        <begin position="103"/>
        <end position="122"/>
    </location>
</feature>
<feature type="domain" description="Major facilitator superfamily (MFS) profile" evidence="7">
    <location>
        <begin position="6"/>
        <end position="387"/>
    </location>
</feature>
<dbReference type="InterPro" id="IPR011701">
    <property type="entry name" value="MFS"/>
</dbReference>
<reference evidence="8" key="1">
    <citation type="submission" date="2020-09" db="EMBL/GenBank/DDBJ databases">
        <authorList>
            <person name="Palma L."/>
            <person name="Caballero P."/>
            <person name="Berry C."/>
            <person name="Del Valle E."/>
        </authorList>
    </citation>
    <scope>NUCLEOTIDE SEQUENCE</scope>
    <source>
        <strain evidence="8">M</strain>
    </source>
</reference>
<name>A0AAW3YU10_9GAMM</name>
<keyword evidence="4 6" id="KW-1133">Transmembrane helix</keyword>
<dbReference type="PROSITE" id="PS50850">
    <property type="entry name" value="MFS"/>
    <property type="match status" value="1"/>
</dbReference>
<feature type="transmembrane region" description="Helical" evidence="6">
    <location>
        <begin position="164"/>
        <end position="186"/>
    </location>
</feature>
<evidence type="ECO:0000256" key="4">
    <source>
        <dbReference type="ARBA" id="ARBA00022989"/>
    </source>
</evidence>
<dbReference type="AlphaFoldDB" id="A0AAW3YU10"/>
<dbReference type="Proteomes" id="UP001193920">
    <property type="component" value="Unassembled WGS sequence"/>
</dbReference>
<reference evidence="8" key="2">
    <citation type="journal article" date="2024" name="Toxins">
        <title>Genome Sequence Analysis of Native Xenorhabdus Strains Isolated from Entomopathogenic Nematodes in Argentina.</title>
        <authorList>
            <person name="Palma L."/>
            <person name="Frizzo L."/>
            <person name="Kaiser S."/>
            <person name="Berry C."/>
            <person name="Caballero P."/>
            <person name="Bode H.B."/>
            <person name="Del Valle E.E."/>
        </authorList>
    </citation>
    <scope>NUCLEOTIDE SEQUENCE</scope>
    <source>
        <strain evidence="8">M</strain>
    </source>
</reference>
<gene>
    <name evidence="8" type="ORF">ID854_08670</name>
</gene>
<protein>
    <submittedName>
        <fullName evidence="8">MFS transporter</fullName>
    </submittedName>
</protein>
<evidence type="ECO:0000256" key="6">
    <source>
        <dbReference type="SAM" id="Phobius"/>
    </source>
</evidence>
<feature type="transmembrane region" description="Helical" evidence="6">
    <location>
        <begin position="273"/>
        <end position="304"/>
    </location>
</feature>
<feature type="transmembrane region" description="Helical" evidence="6">
    <location>
        <begin position="134"/>
        <end position="152"/>
    </location>
</feature>
<dbReference type="GO" id="GO:0022857">
    <property type="term" value="F:transmembrane transporter activity"/>
    <property type="evidence" value="ECO:0007669"/>
    <property type="project" value="InterPro"/>
</dbReference>
<keyword evidence="3 6" id="KW-0812">Transmembrane</keyword>